<proteinExistence type="predicted"/>
<accession>A0ABT8LHN3</accession>
<protein>
    <submittedName>
        <fullName evidence="2">DUF6438 domain-containing protein</fullName>
    </submittedName>
</protein>
<dbReference type="EMBL" id="JAUJEB010000015">
    <property type="protein sequence ID" value="MDN5217324.1"/>
    <property type="molecule type" value="Genomic_DNA"/>
</dbReference>
<comment type="caution">
    <text evidence="2">The sequence shown here is derived from an EMBL/GenBank/DDBJ whole genome shotgun (WGS) entry which is preliminary data.</text>
</comment>
<evidence type="ECO:0000313" key="3">
    <source>
        <dbReference type="Proteomes" id="UP001172083"/>
    </source>
</evidence>
<dbReference type="PROSITE" id="PS51257">
    <property type="entry name" value="PROKAR_LIPOPROTEIN"/>
    <property type="match status" value="1"/>
</dbReference>
<name>A0ABT8LHN3_9BACT</name>
<dbReference type="Proteomes" id="UP001172083">
    <property type="component" value="Unassembled WGS sequence"/>
</dbReference>
<dbReference type="RefSeq" id="WP_346762661.1">
    <property type="nucleotide sequence ID" value="NZ_JAUJEB010000015.1"/>
</dbReference>
<dbReference type="Pfam" id="PF20033">
    <property type="entry name" value="DUF6438"/>
    <property type="match status" value="1"/>
</dbReference>
<evidence type="ECO:0000313" key="2">
    <source>
        <dbReference type="EMBL" id="MDN5217324.1"/>
    </source>
</evidence>
<gene>
    <name evidence="2" type="ORF">QQ020_34945</name>
</gene>
<evidence type="ECO:0000259" key="1">
    <source>
        <dbReference type="Pfam" id="PF20033"/>
    </source>
</evidence>
<reference evidence="2" key="1">
    <citation type="submission" date="2023-06" db="EMBL/GenBank/DDBJ databases">
        <title>Genomic of Agaribacillus aureum.</title>
        <authorList>
            <person name="Wang G."/>
        </authorList>
    </citation>
    <scope>NUCLEOTIDE SEQUENCE</scope>
    <source>
        <strain evidence="2">BMA12</strain>
    </source>
</reference>
<organism evidence="2 3">
    <name type="scientific">Agaribacillus aureus</name>
    <dbReference type="NCBI Taxonomy" id="3051825"/>
    <lineage>
        <taxon>Bacteria</taxon>
        <taxon>Pseudomonadati</taxon>
        <taxon>Bacteroidota</taxon>
        <taxon>Cytophagia</taxon>
        <taxon>Cytophagales</taxon>
        <taxon>Splendidivirgaceae</taxon>
        <taxon>Agaribacillus</taxon>
    </lineage>
</organism>
<keyword evidence="3" id="KW-1185">Reference proteome</keyword>
<sequence>MRNILMLICIMFLVSCRATKEEVDTSVVISMQKTKCVDACPVYTIDIYESGVVYFNGRENVDKLGEFKIKLSKKELQRLINIFNDYKFFNFQDRYVSDAKDLPTTYIYFSHNGRRKRVMDYDGAPQTLKKLENEVAQLIKIPKWKQMGKSN</sequence>
<dbReference type="InterPro" id="IPR045497">
    <property type="entry name" value="DUF6438"/>
</dbReference>
<feature type="domain" description="DUF6438" evidence="1">
    <location>
        <begin position="28"/>
        <end position="138"/>
    </location>
</feature>